<proteinExistence type="predicted"/>
<gene>
    <name evidence="2" type="ORF">DIS24_g9869</name>
</gene>
<name>A0AA39XQK3_9PEZI</name>
<feature type="region of interest" description="Disordered" evidence="1">
    <location>
        <begin position="544"/>
        <end position="572"/>
    </location>
</feature>
<comment type="caution">
    <text evidence="2">The sequence shown here is derived from an EMBL/GenBank/DDBJ whole genome shotgun (WGS) entry which is preliminary data.</text>
</comment>
<feature type="compositionally biased region" description="Acidic residues" evidence="1">
    <location>
        <begin position="732"/>
        <end position="767"/>
    </location>
</feature>
<dbReference type="AlphaFoldDB" id="A0AA39XQK3"/>
<reference evidence="2" key="1">
    <citation type="submission" date="2023-06" db="EMBL/GenBank/DDBJ databases">
        <title>Multi-omics analyses reveal the molecular pathogenesis toolkit of Lasiodiplodia hormozganensis, a cross-kingdom pathogen.</title>
        <authorList>
            <person name="Felix C."/>
            <person name="Meneses R."/>
            <person name="Goncalves M.F.M."/>
            <person name="Tilleman L."/>
            <person name="Duarte A.S."/>
            <person name="Jorrin-Novo J.V."/>
            <person name="Van De Peer Y."/>
            <person name="Deforce D."/>
            <person name="Van Nieuwerburgh F."/>
            <person name="Esteves A.C."/>
            <person name="Alves A."/>
        </authorList>
    </citation>
    <scope>NUCLEOTIDE SEQUENCE</scope>
    <source>
        <strain evidence="2">CBS 339.90</strain>
    </source>
</reference>
<dbReference type="EMBL" id="JAUJDW010000094">
    <property type="protein sequence ID" value="KAK0638402.1"/>
    <property type="molecule type" value="Genomic_DNA"/>
</dbReference>
<evidence type="ECO:0000313" key="3">
    <source>
        <dbReference type="Proteomes" id="UP001175001"/>
    </source>
</evidence>
<protein>
    <submittedName>
        <fullName evidence="2">Uncharacterized protein</fullName>
    </submittedName>
</protein>
<sequence>MADIRNPNISDAATFIEAVQALDVGDTSAVPVWQQLHLSEEEYRQACRWLEKNIVPPVNSLRTVQTITRDDADCMLTLRLPLAHHLAFVSRVNNVICAQISALQARNPTKAAFDQDIVFRDNFPLGYEPGVETTTRFDACCYLVQEPVIPVVLAVAEAGDHKQLEDLLHRAFERGANVRMLVVFQLQKQEEGMGAIVEQYLRVEKTAESDHQQSKLIENVMVFRNPDGTFPRILGFQKSHVQDRSTKPLENDIKKKQALTLPMPLFRGTNDPKELFPCWDEDITIPLCHLYQMLCEEECELKYETAEERELVHSWEVVEAEPIENQNSQVTSPQCDDDTTSWHILDDAVPARRRVYITPPSSQLHLYTTTPSTSSSSNRVHNIHLTNHHVVPSHIMSVFISRFIELPQNARAVVEALQSISTSLTANKEQDSWRVFTISRSEYARFIKYIRHPHEADLYDCWQSIRYDYIHRTSLLAMRLPSVSQVLFTSSLHEQITRSIDAIADAHPNGWFLKHIMAINPERDSSDDDALVFNAHRPDLSFYFTPEDPPSPSSSPSSAVAPPRKRPRVPGASEPTLIIEICNAAKHGAMQMLAERYTHGGGGATRTVVAVDTERGVFSVWRFLRYLPTKLEGKTFRRCFLTQDQVAWRGAGTCAEGEGLVLSVRDFMPTVLPDVEDVSPEEMDELVRRKVVLDPACLTKMWLESWSMQDTSLDYGDEGSMDMEFSDSSSSSEDDEEEAGIVEMDEPGLDDMVSTEEDFAMEEEENE</sequence>
<evidence type="ECO:0000313" key="2">
    <source>
        <dbReference type="EMBL" id="KAK0638402.1"/>
    </source>
</evidence>
<feature type="region of interest" description="Disordered" evidence="1">
    <location>
        <begin position="713"/>
        <end position="767"/>
    </location>
</feature>
<dbReference type="Proteomes" id="UP001175001">
    <property type="component" value="Unassembled WGS sequence"/>
</dbReference>
<keyword evidence="3" id="KW-1185">Reference proteome</keyword>
<accession>A0AA39XQK3</accession>
<feature type="compositionally biased region" description="Acidic residues" evidence="1">
    <location>
        <begin position="715"/>
        <end position="725"/>
    </location>
</feature>
<evidence type="ECO:0000256" key="1">
    <source>
        <dbReference type="SAM" id="MobiDB-lite"/>
    </source>
</evidence>
<organism evidence="2 3">
    <name type="scientific">Lasiodiplodia hormozganensis</name>
    <dbReference type="NCBI Taxonomy" id="869390"/>
    <lineage>
        <taxon>Eukaryota</taxon>
        <taxon>Fungi</taxon>
        <taxon>Dikarya</taxon>
        <taxon>Ascomycota</taxon>
        <taxon>Pezizomycotina</taxon>
        <taxon>Dothideomycetes</taxon>
        <taxon>Dothideomycetes incertae sedis</taxon>
        <taxon>Botryosphaeriales</taxon>
        <taxon>Botryosphaeriaceae</taxon>
        <taxon>Lasiodiplodia</taxon>
    </lineage>
</organism>